<evidence type="ECO:0000256" key="7">
    <source>
        <dbReference type="SAM" id="MobiDB-lite"/>
    </source>
</evidence>
<dbReference type="EnsemblMetazoa" id="tetur17g02140.1">
    <property type="protein sequence ID" value="tetur17g02140.1"/>
    <property type="gene ID" value="tetur17g02140"/>
</dbReference>
<feature type="active site" description="Charge relay system" evidence="6">
    <location>
        <position position="314"/>
    </location>
</feature>
<dbReference type="Pfam" id="PF03403">
    <property type="entry name" value="PAF-AH_p_II"/>
    <property type="match status" value="1"/>
</dbReference>
<gene>
    <name evidence="8" type="primary">107366168</name>
</gene>
<dbReference type="AlphaFoldDB" id="T1KPY3"/>
<reference evidence="9" key="1">
    <citation type="submission" date="2011-08" db="EMBL/GenBank/DDBJ databases">
        <authorList>
            <person name="Rombauts S."/>
        </authorList>
    </citation>
    <scope>NUCLEOTIDE SEQUENCE</scope>
    <source>
        <strain evidence="9">London</strain>
    </source>
</reference>
<dbReference type="InterPro" id="IPR029058">
    <property type="entry name" value="AB_hydrolase_fold"/>
</dbReference>
<dbReference type="eggNOG" id="KOG3847">
    <property type="taxonomic scope" value="Eukaryota"/>
</dbReference>
<dbReference type="EC" id="3.1.1.47" evidence="1 5"/>
<reference evidence="8" key="2">
    <citation type="submission" date="2015-06" db="UniProtKB">
        <authorList>
            <consortium name="EnsemblMetazoa"/>
        </authorList>
    </citation>
    <scope>IDENTIFICATION</scope>
</reference>
<evidence type="ECO:0000256" key="5">
    <source>
        <dbReference type="PIRNR" id="PIRNR018169"/>
    </source>
</evidence>
<protein>
    <recommendedName>
        <fullName evidence="1 5">1-alkyl-2-acetylglycerophosphocholine esterase</fullName>
        <ecNumber evidence="1 5">3.1.1.47</ecNumber>
    </recommendedName>
</protein>
<accession>T1KPY3</accession>
<dbReference type="OrthoDB" id="2363873at2759"/>
<name>T1KPY3_TETUR</name>
<evidence type="ECO:0000313" key="9">
    <source>
        <dbReference type="Proteomes" id="UP000015104"/>
    </source>
</evidence>
<feature type="compositionally biased region" description="Basic and acidic residues" evidence="7">
    <location>
        <begin position="370"/>
        <end position="380"/>
    </location>
</feature>
<evidence type="ECO:0000256" key="4">
    <source>
        <dbReference type="ARBA" id="ARBA00023098"/>
    </source>
</evidence>
<dbReference type="GO" id="GO:0003847">
    <property type="term" value="F:1-alkyl-2-acetylglycerophosphocholine esterase activity"/>
    <property type="evidence" value="ECO:0007669"/>
    <property type="project" value="UniProtKB-UniRule"/>
</dbReference>
<dbReference type="Gene3D" id="3.40.50.1820">
    <property type="entry name" value="alpha/beta hydrolase"/>
    <property type="match status" value="1"/>
</dbReference>
<sequence>MTKTIKVTRDRCLTTNGRRHIPLPTGPYQNVGFRDIMIGFSRISGIMVRLYYPAADTVPIKSQHLMWPNWLPHENYREGLMSVGGINWSPFKKILRWYTGDVFIPALPKAKPMKDRKMPLIVFSHGVGACRSSYSALCLDLASHGFIVAAVEHRDGSACCTFFAKETRMPMSGSNMNINSVDGPLKFTDDEEEGYDEIDDPNYLPPKALSNSAIIPHITTDWIPYLPIKEGRYNLRNKQIHRRVKECIRTLDLLEALNAGYEVQNLLDPMLDPTEFENLIDIDSAVIMGHSFGGATTLMTLSTELRFKVGVCLDAWMYPIHKENFEMVTQPVLFINTQSFHTKANLRAIKQLLQVNSFDHPGEFSSLRGNHHDKSSKGSDDGETNDIEANKIERKVVTIKNTVHYNQTDIPFVMPWAVRAMIGANSSRNFFTAHDLTSALSLSFIHKHLDMEPITIEKEVFLSIHKKKLKEGIKDKI</sequence>
<dbReference type="GO" id="GO:0016042">
    <property type="term" value="P:lipid catabolic process"/>
    <property type="evidence" value="ECO:0007669"/>
    <property type="project" value="UniProtKB-KW"/>
</dbReference>
<feature type="region of interest" description="Disordered" evidence="7">
    <location>
        <begin position="363"/>
        <end position="387"/>
    </location>
</feature>
<evidence type="ECO:0000256" key="6">
    <source>
        <dbReference type="PIRSR" id="PIRSR018169-1"/>
    </source>
</evidence>
<organism evidence="8 9">
    <name type="scientific">Tetranychus urticae</name>
    <name type="common">Two-spotted spider mite</name>
    <dbReference type="NCBI Taxonomy" id="32264"/>
    <lineage>
        <taxon>Eukaryota</taxon>
        <taxon>Metazoa</taxon>
        <taxon>Ecdysozoa</taxon>
        <taxon>Arthropoda</taxon>
        <taxon>Chelicerata</taxon>
        <taxon>Arachnida</taxon>
        <taxon>Acari</taxon>
        <taxon>Acariformes</taxon>
        <taxon>Trombidiformes</taxon>
        <taxon>Prostigmata</taxon>
        <taxon>Eleutherengona</taxon>
        <taxon>Raphignathae</taxon>
        <taxon>Tetranychoidea</taxon>
        <taxon>Tetranychidae</taxon>
        <taxon>Tetranychus</taxon>
    </lineage>
</organism>
<dbReference type="OMA" id="CHAKEWM"/>
<dbReference type="EMBL" id="CAEY01000341">
    <property type="status" value="NOT_ANNOTATED_CDS"/>
    <property type="molecule type" value="Genomic_DNA"/>
</dbReference>
<evidence type="ECO:0000313" key="8">
    <source>
        <dbReference type="EnsemblMetazoa" id="tetur17g02140.1"/>
    </source>
</evidence>
<dbReference type="STRING" id="32264.T1KPY3"/>
<comment type="catalytic activity">
    <reaction evidence="5">
        <text>a 1-O-alkyl-2-acetyl-sn-glycero-3-phosphocholine + H2O = a 1-O-alkyl-sn-glycero-3-phosphocholine + acetate + H(+)</text>
        <dbReference type="Rhea" id="RHEA:17777"/>
        <dbReference type="ChEBI" id="CHEBI:15377"/>
        <dbReference type="ChEBI" id="CHEBI:15378"/>
        <dbReference type="ChEBI" id="CHEBI:30089"/>
        <dbReference type="ChEBI" id="CHEBI:30909"/>
        <dbReference type="ChEBI" id="CHEBI:36707"/>
        <dbReference type="EC" id="3.1.1.47"/>
    </reaction>
</comment>
<proteinExistence type="predicted"/>
<feature type="active site" description="Nucleophile" evidence="6">
    <location>
        <position position="291"/>
    </location>
</feature>
<keyword evidence="2 5" id="KW-0378">Hydrolase</keyword>
<evidence type="ECO:0000256" key="1">
    <source>
        <dbReference type="ARBA" id="ARBA00013201"/>
    </source>
</evidence>
<dbReference type="PIRSF" id="PIRSF018169">
    <property type="entry name" value="PAF_acetylhydrolase"/>
    <property type="match status" value="1"/>
</dbReference>
<dbReference type="PANTHER" id="PTHR10272">
    <property type="entry name" value="PLATELET-ACTIVATING FACTOR ACETYLHYDROLASE"/>
    <property type="match status" value="1"/>
</dbReference>
<dbReference type="Proteomes" id="UP000015104">
    <property type="component" value="Unassembled WGS sequence"/>
</dbReference>
<dbReference type="KEGG" id="tut:107366168"/>
<feature type="active site" description="Charge relay system" evidence="6">
    <location>
        <position position="404"/>
    </location>
</feature>
<dbReference type="SUPFAM" id="SSF53474">
    <property type="entry name" value="alpha/beta-Hydrolases"/>
    <property type="match status" value="1"/>
</dbReference>
<keyword evidence="3 5" id="KW-0442">Lipid degradation</keyword>
<dbReference type="HOGENOM" id="CLU_022501_0_0_1"/>
<evidence type="ECO:0000256" key="2">
    <source>
        <dbReference type="ARBA" id="ARBA00022801"/>
    </source>
</evidence>
<dbReference type="PANTHER" id="PTHR10272:SF0">
    <property type="entry name" value="PLATELET-ACTIVATING FACTOR ACETYLHYDROLASE"/>
    <property type="match status" value="1"/>
</dbReference>
<evidence type="ECO:0000256" key="3">
    <source>
        <dbReference type="ARBA" id="ARBA00022963"/>
    </source>
</evidence>
<keyword evidence="9" id="KW-1185">Reference proteome</keyword>
<keyword evidence="4 5" id="KW-0443">Lipid metabolism</keyword>
<dbReference type="InterPro" id="IPR016715">
    <property type="entry name" value="PAF_acetylhydro_eukaryote"/>
</dbReference>